<evidence type="ECO:0000313" key="2">
    <source>
        <dbReference type="Proteomes" id="UP000078272"/>
    </source>
</evidence>
<name>A0A175R8I4_9HYPH</name>
<organism evidence="1 2">
    <name type="scientific">Aureimonas ureilytica</name>
    <dbReference type="NCBI Taxonomy" id="401562"/>
    <lineage>
        <taxon>Bacteria</taxon>
        <taxon>Pseudomonadati</taxon>
        <taxon>Pseudomonadota</taxon>
        <taxon>Alphaproteobacteria</taxon>
        <taxon>Hyphomicrobiales</taxon>
        <taxon>Aurantimonadaceae</taxon>
        <taxon>Aureimonas</taxon>
    </lineage>
</organism>
<dbReference type="PATRIC" id="fig|401562.3.peg.1263"/>
<accession>A0A175R8I4</accession>
<dbReference type="EMBL" id="LDPZ01000019">
    <property type="protein sequence ID" value="KTQ95866.1"/>
    <property type="molecule type" value="Genomic_DNA"/>
</dbReference>
<evidence type="ECO:0000313" key="1">
    <source>
        <dbReference type="EMBL" id="KTQ95866.1"/>
    </source>
</evidence>
<protein>
    <recommendedName>
        <fullName evidence="3">DUF2059 domain-containing protein</fullName>
    </recommendedName>
</protein>
<dbReference type="STRING" id="401562.NS365_02905"/>
<gene>
    <name evidence="1" type="ORF">NS226_09280</name>
</gene>
<comment type="caution">
    <text evidence="1">The sequence shown here is derived from an EMBL/GenBank/DDBJ whole genome shotgun (WGS) entry which is preliminary data.</text>
</comment>
<reference evidence="1 2" key="1">
    <citation type="journal article" date="2016" name="Front. Microbiol.">
        <title>Genomic Resource of Rice Seed Associated Bacteria.</title>
        <authorList>
            <person name="Midha S."/>
            <person name="Bansal K."/>
            <person name="Sharma S."/>
            <person name="Kumar N."/>
            <person name="Patil P.P."/>
            <person name="Chaudhry V."/>
            <person name="Patil P.B."/>
        </authorList>
    </citation>
    <scope>NUCLEOTIDE SEQUENCE [LARGE SCALE GENOMIC DNA]</scope>
    <source>
        <strain evidence="1 2">NS226</strain>
    </source>
</reference>
<dbReference type="Proteomes" id="UP000078272">
    <property type="component" value="Unassembled WGS sequence"/>
</dbReference>
<evidence type="ECO:0008006" key="3">
    <source>
        <dbReference type="Google" id="ProtNLM"/>
    </source>
</evidence>
<proteinExistence type="predicted"/>
<sequence length="299" mass="32456">MVGSVVEPCFSSRRGRIKGLGDLARGLRDMAILGMLTCVPVGAASASEADDFAYLRLEQVERIQTAMLDFAAMDSPILEVRDSPERAALLRRGRELAEAIFDPVRTMEEMASAIGVVPTDVPERIDAIAERMQALDIRPDAPDESVGASETARSDKARIDAVSAAMASPELVAETRVTGRRIKWLYESILGGRRDELRALSAQDVEAGIASVLADTRAADGEPTIPPLRGDLAREAMRGHLRTILSRLPDGDVAALSDFYTSEAGRQKKAALLQAFRERNDANGRAFLRQLIEDARNSP</sequence>
<dbReference type="AlphaFoldDB" id="A0A175R8I4"/>